<dbReference type="SUPFAM" id="SSF51905">
    <property type="entry name" value="FAD/NAD(P)-binding domain"/>
    <property type="match status" value="1"/>
</dbReference>
<keyword evidence="2" id="KW-0479">Metal-binding</keyword>
<dbReference type="Gene3D" id="3.50.50.60">
    <property type="entry name" value="FAD/NAD(P)-binding domain"/>
    <property type="match status" value="1"/>
</dbReference>
<dbReference type="Proteomes" id="UP001056291">
    <property type="component" value="Chromosome"/>
</dbReference>
<proteinExistence type="predicted"/>
<evidence type="ECO:0000313" key="6">
    <source>
        <dbReference type="EMBL" id="USG61233.1"/>
    </source>
</evidence>
<organism evidence="6 7">
    <name type="scientific">Sneathiella marina</name>
    <dbReference type="NCBI Taxonomy" id="2950108"/>
    <lineage>
        <taxon>Bacteria</taxon>
        <taxon>Pseudomonadati</taxon>
        <taxon>Pseudomonadota</taxon>
        <taxon>Alphaproteobacteria</taxon>
        <taxon>Sneathiellales</taxon>
        <taxon>Sneathiellaceae</taxon>
        <taxon>Sneathiella</taxon>
    </lineage>
</organism>
<dbReference type="EMBL" id="CP098747">
    <property type="protein sequence ID" value="USG61233.1"/>
    <property type="molecule type" value="Genomic_DNA"/>
</dbReference>
<dbReference type="Pfam" id="PF12831">
    <property type="entry name" value="FAD_oxidored"/>
    <property type="match status" value="1"/>
</dbReference>
<evidence type="ECO:0000256" key="4">
    <source>
        <dbReference type="ARBA" id="ARBA00023004"/>
    </source>
</evidence>
<dbReference type="RefSeq" id="WP_251934220.1">
    <property type="nucleotide sequence ID" value="NZ_CP098747.1"/>
</dbReference>
<accession>A0ABY4W2E7</accession>
<dbReference type="InterPro" id="IPR036188">
    <property type="entry name" value="FAD/NAD-bd_sf"/>
</dbReference>
<dbReference type="PANTHER" id="PTHR43498:SF1">
    <property type="entry name" value="COB--COM HETERODISULFIDE REDUCTASE IRON-SULFUR SUBUNIT A"/>
    <property type="match status" value="1"/>
</dbReference>
<dbReference type="PANTHER" id="PTHR43498">
    <property type="entry name" value="FERREDOXIN:COB-COM HETERODISULFIDE REDUCTASE SUBUNIT A"/>
    <property type="match status" value="1"/>
</dbReference>
<keyword evidence="4" id="KW-0408">Iron</keyword>
<evidence type="ECO:0000313" key="7">
    <source>
        <dbReference type="Proteomes" id="UP001056291"/>
    </source>
</evidence>
<keyword evidence="3" id="KW-0560">Oxidoreductase</keyword>
<keyword evidence="5" id="KW-0411">Iron-sulfur</keyword>
<evidence type="ECO:0000256" key="2">
    <source>
        <dbReference type="ARBA" id="ARBA00022723"/>
    </source>
</evidence>
<gene>
    <name evidence="6" type="ORF">NBZ79_18915</name>
</gene>
<dbReference type="InterPro" id="IPR039650">
    <property type="entry name" value="HdrA-like"/>
</dbReference>
<protein>
    <submittedName>
        <fullName evidence="6">FAD-dependent oxidoreductase</fullName>
    </submittedName>
</protein>
<evidence type="ECO:0000256" key="1">
    <source>
        <dbReference type="ARBA" id="ARBA00022485"/>
    </source>
</evidence>
<sequence length="417" mass="44102">MKFTYDVIVIGGGSAGVGAAVAAADTGARVLLVEKSGMLGGAAALRNVITYCGLYTLGPEPKQAVFGVAERVLEKLRARKAITDPLRFRGVFMVFDPEHNKIALDEVCRDAGVEVRFHSTLIDATRDGDKISKILVQDHGGQHEFSAAAFVDASGEANLAYLGGASTRYGNEDGVNLASLGTRFGGIPADLTVTAAEIADAVEAEMAGGDRLLTKKSSVVARLPLSGDLCIYVASADYDPRDVISMSKAEMNGRQQAHSYLRALQRIKGCEGAYLVNTGPEFGTRESRHINAAYQLTWNDIETRTSFEDCIALGAWGAEWHDRETYLSSLDIPADGTAFEIPLRCLMSRDTANLFSAGRTADGDRKAGAAIRVMGTAFATGQAAGVAAAGLSATGGVDVTSIRRELLRQSAKLAADN</sequence>
<keyword evidence="7" id="KW-1185">Reference proteome</keyword>
<reference evidence="6" key="1">
    <citation type="submission" date="2022-06" db="EMBL/GenBank/DDBJ databases">
        <title>Sneathiella actinostolidae sp. nov., isolated from a sea anemonein the Western Pacific Ocean.</title>
        <authorList>
            <person name="Wei M.J."/>
        </authorList>
    </citation>
    <scope>NUCLEOTIDE SEQUENCE</scope>
    <source>
        <strain evidence="6">PHK-P5</strain>
    </source>
</reference>
<name>A0ABY4W2E7_9PROT</name>
<keyword evidence="1" id="KW-0004">4Fe-4S</keyword>
<evidence type="ECO:0000256" key="5">
    <source>
        <dbReference type="ARBA" id="ARBA00023014"/>
    </source>
</evidence>
<evidence type="ECO:0000256" key="3">
    <source>
        <dbReference type="ARBA" id="ARBA00023002"/>
    </source>
</evidence>